<sequence>MIAVELTAEAHADLDEIDMFGVGRFGSAVSDAYMAGFHDALELLSSFPEAGQEVPGRIDGMRSLLVGRHRMYYRREGDALMIIRVLHTARDSRTLLS</sequence>
<dbReference type="InterPro" id="IPR007712">
    <property type="entry name" value="RelE/ParE_toxin"/>
</dbReference>
<keyword evidence="2" id="KW-1277">Toxin-antitoxin system</keyword>
<dbReference type="InterPro" id="IPR051803">
    <property type="entry name" value="TA_system_RelE-like_toxin"/>
</dbReference>
<dbReference type="PANTHER" id="PTHR33755">
    <property type="entry name" value="TOXIN PARE1-RELATED"/>
    <property type="match status" value="1"/>
</dbReference>
<comment type="caution">
    <text evidence="3">The sequence shown here is derived from an EMBL/GenBank/DDBJ whole genome shotgun (WGS) entry which is preliminary data.</text>
</comment>
<dbReference type="Gene3D" id="3.30.2310.20">
    <property type="entry name" value="RelE-like"/>
    <property type="match status" value="1"/>
</dbReference>
<dbReference type="EMBL" id="QWLV01000001">
    <property type="protein sequence ID" value="RHW19123.1"/>
    <property type="molecule type" value="Genomic_DNA"/>
</dbReference>
<dbReference type="Pfam" id="PF05016">
    <property type="entry name" value="ParE_toxin"/>
    <property type="match status" value="1"/>
</dbReference>
<evidence type="ECO:0000256" key="1">
    <source>
        <dbReference type="ARBA" id="ARBA00006226"/>
    </source>
</evidence>
<evidence type="ECO:0000256" key="2">
    <source>
        <dbReference type="ARBA" id="ARBA00022649"/>
    </source>
</evidence>
<dbReference type="Proteomes" id="UP000266693">
    <property type="component" value="Unassembled WGS sequence"/>
</dbReference>
<proteinExistence type="inferred from homology"/>
<dbReference type="InterPro" id="IPR035093">
    <property type="entry name" value="RelE/ParE_toxin_dom_sf"/>
</dbReference>
<accession>A0A396RXC4</accession>
<reference evidence="3 4" key="1">
    <citation type="submission" date="2018-08" db="EMBL/GenBank/DDBJ databases">
        <title>The multiple taxonomic identification of Sphingomonas gilva.</title>
        <authorList>
            <person name="Zhu D."/>
            <person name="Zheng S."/>
        </authorList>
    </citation>
    <scope>NUCLEOTIDE SEQUENCE [LARGE SCALE GENOMIC DNA]</scope>
    <source>
        <strain evidence="3 4">ZDH117</strain>
    </source>
</reference>
<comment type="similarity">
    <text evidence="1">Belongs to the RelE toxin family.</text>
</comment>
<organism evidence="3 4">
    <name type="scientific">Sphingomonas gilva</name>
    <dbReference type="NCBI Taxonomy" id="2305907"/>
    <lineage>
        <taxon>Bacteria</taxon>
        <taxon>Pseudomonadati</taxon>
        <taxon>Pseudomonadota</taxon>
        <taxon>Alphaproteobacteria</taxon>
        <taxon>Sphingomonadales</taxon>
        <taxon>Sphingomonadaceae</taxon>
        <taxon>Sphingomonas</taxon>
    </lineage>
</organism>
<gene>
    <name evidence="3" type="ORF">D1610_03125</name>
</gene>
<evidence type="ECO:0000313" key="3">
    <source>
        <dbReference type="EMBL" id="RHW19123.1"/>
    </source>
</evidence>
<evidence type="ECO:0000313" key="4">
    <source>
        <dbReference type="Proteomes" id="UP000266693"/>
    </source>
</evidence>
<dbReference type="AlphaFoldDB" id="A0A396RXC4"/>
<protein>
    <submittedName>
        <fullName evidence="3">Type II toxin-antitoxin system RelE/ParE family toxin</fullName>
    </submittedName>
</protein>
<dbReference type="RefSeq" id="WP_118862631.1">
    <property type="nucleotide sequence ID" value="NZ_QWLV01000001.1"/>
</dbReference>
<dbReference type="OrthoDB" id="7173315at2"/>
<name>A0A396RXC4_9SPHN</name>
<keyword evidence="4" id="KW-1185">Reference proteome</keyword>